<gene>
    <name evidence="2" type="ORF">OR16_36595</name>
</gene>
<keyword evidence="2" id="KW-0808">Transferase</keyword>
<reference evidence="2 3" key="1">
    <citation type="journal article" date="2012" name="J. Bacteriol.">
        <title>De Novo Genome Project of Cupriavidus basilensis OR16.</title>
        <authorList>
            <person name="Cserhati M."/>
            <person name="Kriszt B."/>
            <person name="Szoboszlay S."/>
            <person name="Toth A."/>
            <person name="Szabo I."/>
            <person name="Tancsics A."/>
            <person name="Nagy I."/>
            <person name="Horvath B."/>
            <person name="Nagy I."/>
            <person name="Kukolya J."/>
        </authorList>
    </citation>
    <scope>NUCLEOTIDE SEQUENCE [LARGE SCALE GENOMIC DNA]</scope>
    <source>
        <strain evidence="2 3">OR16</strain>
    </source>
</reference>
<evidence type="ECO:0000313" key="2">
    <source>
        <dbReference type="EMBL" id="EHP38504.1"/>
    </source>
</evidence>
<dbReference type="Proteomes" id="UP000005808">
    <property type="component" value="Unassembled WGS sequence"/>
</dbReference>
<name>H1SG18_9BURK</name>
<dbReference type="EMBL" id="AHJE01000121">
    <property type="protein sequence ID" value="EHP38504.1"/>
    <property type="molecule type" value="Genomic_DNA"/>
</dbReference>
<evidence type="ECO:0000313" key="3">
    <source>
        <dbReference type="Proteomes" id="UP000005808"/>
    </source>
</evidence>
<protein>
    <submittedName>
        <fullName evidence="2">Beta-glycosyltransferase</fullName>
    </submittedName>
</protein>
<dbReference type="GO" id="GO:0016740">
    <property type="term" value="F:transferase activity"/>
    <property type="evidence" value="ECO:0007669"/>
    <property type="project" value="UniProtKB-KW"/>
</dbReference>
<dbReference type="InterPro" id="IPR001173">
    <property type="entry name" value="Glyco_trans_2-like"/>
</dbReference>
<dbReference type="SUPFAM" id="SSF53448">
    <property type="entry name" value="Nucleotide-diphospho-sugar transferases"/>
    <property type="match status" value="1"/>
</dbReference>
<dbReference type="Pfam" id="PF00535">
    <property type="entry name" value="Glycos_transf_2"/>
    <property type="match status" value="1"/>
</dbReference>
<proteinExistence type="predicted"/>
<sequence length="315" mass="36226">MIRGARPRLGNLYQHPPRPIYLPAHYQELSSLDHTPRVSIVTPSFEQGKYIHRTIESVLGQQYPSLEYFVQDGGSEDETVDILCSCQDRLSGWESKPDSGQSNAINLGFGRCTGEIMAWINSDDVLLPGAIHTVVNYFNRHPDVDVVYGDRLLIDENDLQIGRWILPGHDPKVLSWADYIPQETLFWRRRAWASIGGRVDEDFRFAMDWDLLVRFREAGAKFAHIPRFLGAFRIHGRQKTSAAITDIGYREMSMIRARIFGEVPSHKKINSATLPFLIRHLCADYFYQFRAFFQRPGLKFEVSPLRRSPVTSDRV</sequence>
<organism evidence="2 3">
    <name type="scientific">Cupriavidus basilensis OR16</name>
    <dbReference type="NCBI Taxonomy" id="1127483"/>
    <lineage>
        <taxon>Bacteria</taxon>
        <taxon>Pseudomonadati</taxon>
        <taxon>Pseudomonadota</taxon>
        <taxon>Betaproteobacteria</taxon>
        <taxon>Burkholderiales</taxon>
        <taxon>Burkholderiaceae</taxon>
        <taxon>Cupriavidus</taxon>
    </lineage>
</organism>
<dbReference type="InterPro" id="IPR029044">
    <property type="entry name" value="Nucleotide-diphossugar_trans"/>
</dbReference>
<dbReference type="InterPro" id="IPR050834">
    <property type="entry name" value="Glycosyltransf_2"/>
</dbReference>
<dbReference type="PANTHER" id="PTHR43685">
    <property type="entry name" value="GLYCOSYLTRANSFERASE"/>
    <property type="match status" value="1"/>
</dbReference>
<evidence type="ECO:0000259" key="1">
    <source>
        <dbReference type="Pfam" id="PF00535"/>
    </source>
</evidence>
<dbReference type="AlphaFoldDB" id="H1SG18"/>
<feature type="domain" description="Glycosyltransferase 2-like" evidence="1">
    <location>
        <begin position="39"/>
        <end position="162"/>
    </location>
</feature>
<comment type="caution">
    <text evidence="2">The sequence shown here is derived from an EMBL/GenBank/DDBJ whole genome shotgun (WGS) entry which is preliminary data.</text>
</comment>
<dbReference type="PANTHER" id="PTHR43685:SF2">
    <property type="entry name" value="GLYCOSYLTRANSFERASE 2-LIKE DOMAIN-CONTAINING PROTEIN"/>
    <property type="match status" value="1"/>
</dbReference>
<dbReference type="CDD" id="cd06433">
    <property type="entry name" value="GT_2_WfgS_like"/>
    <property type="match status" value="1"/>
</dbReference>
<dbReference type="Gene3D" id="3.90.550.10">
    <property type="entry name" value="Spore Coat Polysaccharide Biosynthesis Protein SpsA, Chain A"/>
    <property type="match status" value="1"/>
</dbReference>
<accession>H1SG18</accession>